<accession>A0A7N9IA27</accession>
<dbReference type="Proteomes" id="UP000233100">
    <property type="component" value="Chromosome 8"/>
</dbReference>
<dbReference type="AlphaFoldDB" id="A0A7N9IA27"/>
<sequence>MGVRDPLEKAVCPLAELKCCAGRSVALFRAGRQECLSLLKLCQLPFLPGALSQRDGSFIYKPLTGAAAFLSEMPCPERRNLERQSGYSSFAELWWAPLSSHFPAALFTL</sequence>
<reference evidence="1" key="2">
    <citation type="submission" date="2025-08" db="UniProtKB">
        <authorList>
            <consortium name="Ensembl"/>
        </authorList>
    </citation>
    <scope>IDENTIFICATION</scope>
</reference>
<organism evidence="1 2">
    <name type="scientific">Macaca fascicularis</name>
    <name type="common">Crab-eating macaque</name>
    <name type="synonym">Cynomolgus monkey</name>
    <dbReference type="NCBI Taxonomy" id="9541"/>
    <lineage>
        <taxon>Eukaryota</taxon>
        <taxon>Metazoa</taxon>
        <taxon>Chordata</taxon>
        <taxon>Craniata</taxon>
        <taxon>Vertebrata</taxon>
        <taxon>Euteleostomi</taxon>
        <taxon>Mammalia</taxon>
        <taxon>Eutheria</taxon>
        <taxon>Euarchontoglires</taxon>
        <taxon>Primates</taxon>
        <taxon>Haplorrhini</taxon>
        <taxon>Catarrhini</taxon>
        <taxon>Cercopithecidae</taxon>
        <taxon>Cercopithecinae</taxon>
        <taxon>Macaca</taxon>
    </lineage>
</organism>
<evidence type="ECO:0000313" key="1">
    <source>
        <dbReference type="Ensembl" id="ENSMFAP00000047578.1"/>
    </source>
</evidence>
<name>A0A7N9IA27_MACFA</name>
<keyword evidence="2" id="KW-1185">Reference proteome</keyword>
<dbReference type="Ensembl" id="ENSMFAT00000084598.1">
    <property type="protein sequence ID" value="ENSMFAP00000047578.1"/>
    <property type="gene ID" value="ENSMFAG00000062041.1"/>
</dbReference>
<reference evidence="1" key="3">
    <citation type="submission" date="2025-09" db="UniProtKB">
        <authorList>
            <consortium name="Ensembl"/>
        </authorList>
    </citation>
    <scope>IDENTIFICATION</scope>
</reference>
<dbReference type="GeneTree" id="ENSGT00980000202103"/>
<protein>
    <submittedName>
        <fullName evidence="1">Uncharacterized protein</fullName>
    </submittedName>
</protein>
<evidence type="ECO:0000313" key="2">
    <source>
        <dbReference type="Proteomes" id="UP000233100"/>
    </source>
</evidence>
<reference evidence="1 2" key="1">
    <citation type="submission" date="2013-03" db="EMBL/GenBank/DDBJ databases">
        <authorList>
            <person name="Warren W."/>
            <person name="Wilson R.K."/>
        </authorList>
    </citation>
    <scope>NUCLEOTIDE SEQUENCE</scope>
</reference>
<proteinExistence type="predicted"/>